<evidence type="ECO:0000313" key="2">
    <source>
        <dbReference type="EMBL" id="MDQ0546689.1"/>
    </source>
</evidence>
<proteinExistence type="predicted"/>
<dbReference type="EMBL" id="JAUSWL010000016">
    <property type="protein sequence ID" value="MDQ0546689.1"/>
    <property type="molecule type" value="Genomic_DNA"/>
</dbReference>
<reference evidence="2" key="1">
    <citation type="submission" date="2023-07" db="EMBL/GenBank/DDBJ databases">
        <title>Genomic Encyclopedia of Type Strains, Phase IV (KMG-IV): sequencing the most valuable type-strain genomes for metagenomic binning, comparative biology and taxonomic classification.</title>
        <authorList>
            <person name="Goeker M."/>
        </authorList>
    </citation>
    <scope>NUCLEOTIDE SEQUENCE</scope>
    <source>
        <strain evidence="2">DSM 19569</strain>
    </source>
</reference>
<evidence type="ECO:0000313" key="3">
    <source>
        <dbReference type="Proteomes" id="UP001223420"/>
    </source>
</evidence>
<dbReference type="AlphaFoldDB" id="A0AAJ1WXK4"/>
<organism evidence="2 3">
    <name type="scientific">Methylobacterium brachiatum</name>
    <dbReference type="NCBI Taxonomy" id="269660"/>
    <lineage>
        <taxon>Bacteria</taxon>
        <taxon>Pseudomonadati</taxon>
        <taxon>Pseudomonadota</taxon>
        <taxon>Alphaproteobacteria</taxon>
        <taxon>Hyphomicrobiales</taxon>
        <taxon>Methylobacteriaceae</taxon>
        <taxon>Methylobacterium</taxon>
    </lineage>
</organism>
<protein>
    <submittedName>
        <fullName evidence="2">Uncharacterized protein</fullName>
    </submittedName>
</protein>
<gene>
    <name evidence="2" type="ORF">QO001_005641</name>
</gene>
<comment type="caution">
    <text evidence="2">The sequence shown here is derived from an EMBL/GenBank/DDBJ whole genome shotgun (WGS) entry which is preliminary data.</text>
</comment>
<name>A0AAJ1WXK4_9HYPH</name>
<dbReference type="Proteomes" id="UP001223420">
    <property type="component" value="Unassembled WGS sequence"/>
</dbReference>
<sequence length="57" mass="6490">MQRTLTRKPKGSFDNLPVPEGAHSRSSRRKFPLYRGCAPSKPSMKQELVSHGRARPR</sequence>
<evidence type="ECO:0000256" key="1">
    <source>
        <dbReference type="SAM" id="MobiDB-lite"/>
    </source>
</evidence>
<feature type="region of interest" description="Disordered" evidence="1">
    <location>
        <begin position="1"/>
        <end position="57"/>
    </location>
</feature>
<accession>A0AAJ1WXK4</accession>
<feature type="compositionally biased region" description="Basic residues" evidence="1">
    <location>
        <begin position="1"/>
        <end position="10"/>
    </location>
</feature>